<protein>
    <submittedName>
        <fullName evidence="1">Uncharacterized protein</fullName>
    </submittedName>
</protein>
<dbReference type="AlphaFoldDB" id="A0ABD5SLG9"/>
<organism evidence="1 2">
    <name type="scientific">Natrinema soli</name>
    <dbReference type="NCBI Taxonomy" id="1930624"/>
    <lineage>
        <taxon>Archaea</taxon>
        <taxon>Methanobacteriati</taxon>
        <taxon>Methanobacteriota</taxon>
        <taxon>Stenosarchaea group</taxon>
        <taxon>Halobacteria</taxon>
        <taxon>Halobacteriales</taxon>
        <taxon>Natrialbaceae</taxon>
        <taxon>Natrinema</taxon>
    </lineage>
</organism>
<gene>
    <name evidence="1" type="ORF">ACFQE6_12980</name>
</gene>
<comment type="caution">
    <text evidence="1">The sequence shown here is derived from an EMBL/GenBank/DDBJ whole genome shotgun (WGS) entry which is preliminary data.</text>
</comment>
<sequence>MAGVWAPDAGEPDEEYVVFFRSPAIDDRIVDQSAVFSFQSDPRLVLDQWLEDRPDCYRKIIIPGDRNLEFRDKLEQLNVNHRTLFSGLEGPATWLKQYYQPQSESDSSG</sequence>
<reference evidence="1 2" key="1">
    <citation type="journal article" date="2019" name="Int. J. Syst. Evol. Microbiol.">
        <title>The Global Catalogue of Microorganisms (GCM) 10K type strain sequencing project: providing services to taxonomists for standard genome sequencing and annotation.</title>
        <authorList>
            <consortium name="The Broad Institute Genomics Platform"/>
            <consortium name="The Broad Institute Genome Sequencing Center for Infectious Disease"/>
            <person name="Wu L."/>
            <person name="Ma J."/>
        </authorList>
    </citation>
    <scope>NUCLEOTIDE SEQUENCE [LARGE SCALE GENOMIC DNA]</scope>
    <source>
        <strain evidence="1 2">LMG 29247</strain>
    </source>
</reference>
<evidence type="ECO:0000313" key="1">
    <source>
        <dbReference type="EMBL" id="MFC6765872.1"/>
    </source>
</evidence>
<evidence type="ECO:0000313" key="2">
    <source>
        <dbReference type="Proteomes" id="UP001596383"/>
    </source>
</evidence>
<proteinExistence type="predicted"/>
<name>A0ABD5SLG9_9EURY</name>
<keyword evidence="2" id="KW-1185">Reference proteome</keyword>
<accession>A0ABD5SLG9</accession>
<dbReference type="EMBL" id="JBHSWV010000199">
    <property type="protein sequence ID" value="MFC6765872.1"/>
    <property type="molecule type" value="Genomic_DNA"/>
</dbReference>
<dbReference type="Proteomes" id="UP001596383">
    <property type="component" value="Unassembled WGS sequence"/>
</dbReference>